<gene>
    <name evidence="2" type="ORF">KC19_2G193800</name>
</gene>
<dbReference type="EMBL" id="CM026422">
    <property type="protein sequence ID" value="KAG0587820.1"/>
    <property type="molecule type" value="Genomic_DNA"/>
</dbReference>
<proteinExistence type="predicted"/>
<dbReference type="AlphaFoldDB" id="A0A8T0IVT0"/>
<evidence type="ECO:0000256" key="1">
    <source>
        <dbReference type="SAM" id="MobiDB-lite"/>
    </source>
</evidence>
<name>A0A8T0IVT0_CERPU</name>
<keyword evidence="3" id="KW-1185">Reference proteome</keyword>
<protein>
    <submittedName>
        <fullName evidence="2">Uncharacterized protein</fullName>
    </submittedName>
</protein>
<evidence type="ECO:0000313" key="3">
    <source>
        <dbReference type="Proteomes" id="UP000822688"/>
    </source>
</evidence>
<sequence length="83" mass="8823">MLANIPPDDGTRRSRRAPTGRSLARAGCARVRAGCPRRRLSLRRLGCRPPPGPGAPPLWPRPASPDALAMVSRVLDCSKQGGS</sequence>
<organism evidence="2 3">
    <name type="scientific">Ceratodon purpureus</name>
    <name type="common">Fire moss</name>
    <name type="synonym">Dicranum purpureum</name>
    <dbReference type="NCBI Taxonomy" id="3225"/>
    <lineage>
        <taxon>Eukaryota</taxon>
        <taxon>Viridiplantae</taxon>
        <taxon>Streptophyta</taxon>
        <taxon>Embryophyta</taxon>
        <taxon>Bryophyta</taxon>
        <taxon>Bryophytina</taxon>
        <taxon>Bryopsida</taxon>
        <taxon>Dicranidae</taxon>
        <taxon>Pseudoditrichales</taxon>
        <taxon>Ditrichaceae</taxon>
        <taxon>Ceratodon</taxon>
    </lineage>
</organism>
<feature type="region of interest" description="Disordered" evidence="1">
    <location>
        <begin position="1"/>
        <end position="28"/>
    </location>
</feature>
<accession>A0A8T0IVT0</accession>
<reference evidence="2" key="1">
    <citation type="submission" date="2020-06" db="EMBL/GenBank/DDBJ databases">
        <title>WGS assembly of Ceratodon purpureus strain R40.</title>
        <authorList>
            <person name="Carey S.B."/>
            <person name="Jenkins J."/>
            <person name="Shu S."/>
            <person name="Lovell J.T."/>
            <person name="Sreedasyam A."/>
            <person name="Maumus F."/>
            <person name="Tiley G.P."/>
            <person name="Fernandez-Pozo N."/>
            <person name="Barry K."/>
            <person name="Chen C."/>
            <person name="Wang M."/>
            <person name="Lipzen A."/>
            <person name="Daum C."/>
            <person name="Saski C.A."/>
            <person name="Payton A.C."/>
            <person name="Mcbreen J.C."/>
            <person name="Conrad R.E."/>
            <person name="Kollar L.M."/>
            <person name="Olsson S."/>
            <person name="Huttunen S."/>
            <person name="Landis J.B."/>
            <person name="Wickett N.J."/>
            <person name="Johnson M.G."/>
            <person name="Rensing S.A."/>
            <person name="Grimwood J."/>
            <person name="Schmutz J."/>
            <person name="Mcdaniel S.F."/>
        </authorList>
    </citation>
    <scope>NUCLEOTIDE SEQUENCE</scope>
    <source>
        <strain evidence="2">R40</strain>
    </source>
</reference>
<dbReference type="Proteomes" id="UP000822688">
    <property type="component" value="Chromosome 2"/>
</dbReference>
<comment type="caution">
    <text evidence="2">The sequence shown here is derived from an EMBL/GenBank/DDBJ whole genome shotgun (WGS) entry which is preliminary data.</text>
</comment>
<evidence type="ECO:0000313" key="2">
    <source>
        <dbReference type="EMBL" id="KAG0587820.1"/>
    </source>
</evidence>